<proteinExistence type="predicted"/>
<dbReference type="Proteomes" id="UP000539111">
    <property type="component" value="Unassembled WGS sequence"/>
</dbReference>
<dbReference type="RefSeq" id="WP_179429648.1">
    <property type="nucleotide sequence ID" value="NZ_JACBZP010000001.1"/>
</dbReference>
<keyword evidence="4" id="KW-1185">Reference proteome</keyword>
<dbReference type="InterPro" id="IPR052566">
    <property type="entry name" value="Non-lysos_glucosylceramidase"/>
</dbReference>
<dbReference type="AlphaFoldDB" id="A0A7Z0D5T5"/>
<comment type="caution">
    <text evidence="3">The sequence shown here is derived from an EMBL/GenBank/DDBJ whole genome shotgun (WGS) entry which is preliminary data.</text>
</comment>
<evidence type="ECO:0000313" key="3">
    <source>
        <dbReference type="EMBL" id="NYI69417.1"/>
    </source>
</evidence>
<evidence type="ECO:0000259" key="2">
    <source>
        <dbReference type="Pfam" id="PF12215"/>
    </source>
</evidence>
<dbReference type="GO" id="GO:0005975">
    <property type="term" value="P:carbohydrate metabolic process"/>
    <property type="evidence" value="ECO:0007669"/>
    <property type="project" value="InterPro"/>
</dbReference>
<dbReference type="SUPFAM" id="SSF48208">
    <property type="entry name" value="Six-hairpin glycosidases"/>
    <property type="match status" value="1"/>
</dbReference>
<feature type="domain" description="Glycosyl-hydrolase family 116 N-terminal" evidence="2">
    <location>
        <begin position="20"/>
        <end position="290"/>
    </location>
</feature>
<name>A0A7Z0D5T5_9MICO</name>
<dbReference type="InterPro" id="IPR024462">
    <property type="entry name" value="GH116_N"/>
</dbReference>
<dbReference type="InterPro" id="IPR012341">
    <property type="entry name" value="6hp_glycosidase-like_sf"/>
</dbReference>
<dbReference type="InterPro" id="IPR006775">
    <property type="entry name" value="GH116_catalytic"/>
</dbReference>
<dbReference type="Gene3D" id="1.50.10.10">
    <property type="match status" value="1"/>
</dbReference>
<reference evidence="3 4" key="1">
    <citation type="submission" date="2020-07" db="EMBL/GenBank/DDBJ databases">
        <title>Sequencing the genomes of 1000 actinobacteria strains.</title>
        <authorList>
            <person name="Klenk H.-P."/>
        </authorList>
    </citation>
    <scope>NUCLEOTIDE SEQUENCE [LARGE SCALE GENOMIC DNA]</scope>
    <source>
        <strain evidence="3 4">DSM 26341</strain>
    </source>
</reference>
<protein>
    <submittedName>
        <fullName evidence="3">Uncharacterized protein (DUF608 family)</fullName>
    </submittedName>
</protein>
<sequence length="758" mass="81989">MHAWPHVRQFAGDALAAVKMPVGGIGTGCISVGGRGQLVDWELFNRPGVGFNPAAFFAVDLRSSSLHATRVLESELGPAERSGPGGSEATMHGLPRFRRSTFAHAYPLGQVHLTDPDLPVTADLHVFNPLVPGDADASGAPALSYRADITNTGDAELAVSVCANMQNVAGAATGKQIRAGGAFRLVEADGVTTLLGSHSTSDAPGESDGTVGLSVLGDVPASHRLNWAKRTWGDSLLEFWDDFTEDGRVTEPDVGADTPTGTLTVGKRIAPGETVSFRFLITWHFPHRRAWTHAFDSYGLGPYSDDFIGNHYCGMDSDAAAVAARLAPRLAGDEQRTIEFVRKVADALPASVADAALANLAVLKSPTCFRTADGRFYAWEGCWPHEGSCHGSCTHVWNYQYALERLFPELAWSMRRTEFVDSLDERGMMSFRTGLPAEKYANAWPTGAADGQMGAIVRMHRLWKITGDDARLAELWPGVRSALEFAWIPGGWDADKDGLMEGCQHNTMDVEYYGPSGVIQSWYLAALAAGTEMARALGCDDFADDCERVLTSGARLTDSELFNGDYYRQRVIPAGTDKNIADGLRIRYPDPDADVGSEDLESPDLQIAGGCTADQLVGHAMAALGGLDTRLDPARVRTAMGSVYRFNHRDDFHGHFNHMRTFAAGDEAGLLVCTFPYGDRPARPLPYCNEVWTGLEYSAAIGLILAGRRDEGLRVVADVRSRYDGRARNPFDEVECGSHYVRSMASWGVAEALGLFAS</sequence>
<feature type="domain" description="Glycosyl-hydrolase family 116 catalytic region" evidence="1">
    <location>
        <begin position="450"/>
        <end position="748"/>
    </location>
</feature>
<dbReference type="InterPro" id="IPR008928">
    <property type="entry name" value="6-hairpin_glycosidase_sf"/>
</dbReference>
<dbReference type="PANTHER" id="PTHR12654">
    <property type="entry name" value="BILE ACID BETA-GLUCOSIDASE-RELATED"/>
    <property type="match status" value="1"/>
</dbReference>
<organism evidence="3 4">
    <name type="scientific">Spelaeicoccus albus</name>
    <dbReference type="NCBI Taxonomy" id="1280376"/>
    <lineage>
        <taxon>Bacteria</taxon>
        <taxon>Bacillati</taxon>
        <taxon>Actinomycetota</taxon>
        <taxon>Actinomycetes</taxon>
        <taxon>Micrococcales</taxon>
        <taxon>Brevibacteriaceae</taxon>
        <taxon>Spelaeicoccus</taxon>
    </lineage>
</organism>
<evidence type="ECO:0000259" key="1">
    <source>
        <dbReference type="Pfam" id="PF04685"/>
    </source>
</evidence>
<dbReference type="PANTHER" id="PTHR12654:SF0">
    <property type="entry name" value="NON-LYSOSOMAL GLUCOSYLCERAMIDASE"/>
    <property type="match status" value="1"/>
</dbReference>
<evidence type="ECO:0000313" key="4">
    <source>
        <dbReference type="Proteomes" id="UP000539111"/>
    </source>
</evidence>
<dbReference type="Pfam" id="PF12215">
    <property type="entry name" value="Glyco_hydr_116N"/>
    <property type="match status" value="1"/>
</dbReference>
<dbReference type="EMBL" id="JACBZP010000001">
    <property type="protein sequence ID" value="NYI69417.1"/>
    <property type="molecule type" value="Genomic_DNA"/>
</dbReference>
<dbReference type="GO" id="GO:0004553">
    <property type="term" value="F:hydrolase activity, hydrolyzing O-glycosyl compounds"/>
    <property type="evidence" value="ECO:0007669"/>
    <property type="project" value="InterPro"/>
</dbReference>
<accession>A0A7Z0D5T5</accession>
<dbReference type="Pfam" id="PF04685">
    <property type="entry name" value="DUF608"/>
    <property type="match status" value="1"/>
</dbReference>
<gene>
    <name evidence="3" type="ORF">BJY26_003723</name>
</gene>